<accession>A0A4Q2L1N8</accession>
<dbReference type="EMBL" id="SDPN01000008">
    <property type="protein sequence ID" value="RXZ71988.1"/>
    <property type="molecule type" value="Genomic_DNA"/>
</dbReference>
<comment type="caution">
    <text evidence="6">The sequence shown here is derived from an EMBL/GenBank/DDBJ whole genome shotgun (WGS) entry which is preliminary data.</text>
</comment>
<evidence type="ECO:0000256" key="1">
    <source>
        <dbReference type="ARBA" id="ARBA00023015"/>
    </source>
</evidence>
<dbReference type="Proteomes" id="UP000293865">
    <property type="component" value="Unassembled WGS sequence"/>
</dbReference>
<dbReference type="InterPro" id="IPR013096">
    <property type="entry name" value="Cupin_2"/>
</dbReference>
<keyword evidence="2" id="KW-0238">DNA-binding</keyword>
<reference evidence="6 7" key="1">
    <citation type="submission" date="2019-01" db="EMBL/GenBank/DDBJ databases">
        <title>Agromyces.</title>
        <authorList>
            <person name="Li J."/>
        </authorList>
    </citation>
    <scope>NUCLEOTIDE SEQUENCE [LARGE SCALE GENOMIC DNA]</scope>
    <source>
        <strain evidence="6 7">DSM 15934</strain>
    </source>
</reference>
<dbReference type="Pfam" id="PF12833">
    <property type="entry name" value="HTH_18"/>
    <property type="match status" value="1"/>
</dbReference>
<dbReference type="InterPro" id="IPR018060">
    <property type="entry name" value="HTH_AraC"/>
</dbReference>
<gene>
    <name evidence="6" type="ORF">ESP51_06355</name>
</gene>
<dbReference type="InterPro" id="IPR009057">
    <property type="entry name" value="Homeodomain-like_sf"/>
</dbReference>
<dbReference type="SUPFAM" id="SSF46689">
    <property type="entry name" value="Homeodomain-like"/>
    <property type="match status" value="1"/>
</dbReference>
<proteinExistence type="predicted"/>
<evidence type="ECO:0000256" key="2">
    <source>
        <dbReference type="ARBA" id="ARBA00023125"/>
    </source>
</evidence>
<dbReference type="GO" id="GO:0003700">
    <property type="term" value="F:DNA-binding transcription factor activity"/>
    <property type="evidence" value="ECO:0007669"/>
    <property type="project" value="InterPro"/>
</dbReference>
<dbReference type="Pfam" id="PF07883">
    <property type="entry name" value="Cupin_2"/>
    <property type="match status" value="1"/>
</dbReference>
<dbReference type="PANTHER" id="PTHR46796">
    <property type="entry name" value="HTH-TYPE TRANSCRIPTIONAL ACTIVATOR RHAS-RELATED"/>
    <property type="match status" value="1"/>
</dbReference>
<dbReference type="SUPFAM" id="SSF51182">
    <property type="entry name" value="RmlC-like cupins"/>
    <property type="match status" value="1"/>
</dbReference>
<protein>
    <submittedName>
        <fullName evidence="6">Helix-turn-helix domain-containing protein</fullName>
    </submittedName>
</protein>
<keyword evidence="3" id="KW-0804">Transcription</keyword>
<sequence>MNGREQVSRRPGSVDSAEEASEGPELHGDSAVVATRTHLWIHRGGAPVMPLPHRHDDLEINIVLRGTLDYQFGGTRISVPAGSLAVFWGATPHRLVATDAGADGDMCWIHVPLTTVLGWNLPMSDLSEVLLNRPIIVSATTVARDLEAMFVSWQQEVGIDGLETIALLEVQALIRRLLHRQHHGGEKTSIETTHPLNISSDSMRGVTEMARFTAAHFRKPISAVDIASAANLNPNYATSLFRRAVGSTIGEYLIRCRVAEAQRLLVTTTMTTSEVAHAAGFGSQSSFYAQFTKRCGTSPGRYRSRLL</sequence>
<evidence type="ECO:0000313" key="6">
    <source>
        <dbReference type="EMBL" id="RXZ71988.1"/>
    </source>
</evidence>
<dbReference type="Gene3D" id="2.60.120.10">
    <property type="entry name" value="Jelly Rolls"/>
    <property type="match status" value="1"/>
</dbReference>
<name>A0A4Q2L1N8_9MICO</name>
<evidence type="ECO:0000313" key="7">
    <source>
        <dbReference type="Proteomes" id="UP000293865"/>
    </source>
</evidence>
<dbReference type="RefSeq" id="WP_129520061.1">
    <property type="nucleotide sequence ID" value="NZ_SDPN01000008.1"/>
</dbReference>
<dbReference type="SMART" id="SM00342">
    <property type="entry name" value="HTH_ARAC"/>
    <property type="match status" value="1"/>
</dbReference>
<evidence type="ECO:0000259" key="5">
    <source>
        <dbReference type="PROSITE" id="PS01124"/>
    </source>
</evidence>
<evidence type="ECO:0000256" key="4">
    <source>
        <dbReference type="SAM" id="MobiDB-lite"/>
    </source>
</evidence>
<dbReference type="InterPro" id="IPR011051">
    <property type="entry name" value="RmlC_Cupin_sf"/>
</dbReference>
<dbReference type="InterPro" id="IPR014710">
    <property type="entry name" value="RmlC-like_jellyroll"/>
</dbReference>
<dbReference type="InterPro" id="IPR050204">
    <property type="entry name" value="AraC_XylS_family_regulators"/>
</dbReference>
<dbReference type="PANTHER" id="PTHR46796:SF6">
    <property type="entry name" value="ARAC SUBFAMILY"/>
    <property type="match status" value="1"/>
</dbReference>
<dbReference type="GO" id="GO:0043565">
    <property type="term" value="F:sequence-specific DNA binding"/>
    <property type="evidence" value="ECO:0007669"/>
    <property type="project" value="InterPro"/>
</dbReference>
<dbReference type="PROSITE" id="PS01124">
    <property type="entry name" value="HTH_ARAC_FAMILY_2"/>
    <property type="match status" value="1"/>
</dbReference>
<dbReference type="Gene3D" id="1.10.10.60">
    <property type="entry name" value="Homeodomain-like"/>
    <property type="match status" value="1"/>
</dbReference>
<dbReference type="AlphaFoldDB" id="A0A4Q2L1N8"/>
<organism evidence="6 7">
    <name type="scientific">Agromyces albus</name>
    <dbReference type="NCBI Taxonomy" id="205332"/>
    <lineage>
        <taxon>Bacteria</taxon>
        <taxon>Bacillati</taxon>
        <taxon>Actinomycetota</taxon>
        <taxon>Actinomycetes</taxon>
        <taxon>Micrococcales</taxon>
        <taxon>Microbacteriaceae</taxon>
        <taxon>Agromyces</taxon>
    </lineage>
</organism>
<evidence type="ECO:0000256" key="3">
    <source>
        <dbReference type="ARBA" id="ARBA00023163"/>
    </source>
</evidence>
<dbReference type="OrthoDB" id="345413at2"/>
<feature type="domain" description="HTH araC/xylS-type" evidence="5">
    <location>
        <begin position="207"/>
        <end position="305"/>
    </location>
</feature>
<keyword evidence="1" id="KW-0805">Transcription regulation</keyword>
<feature type="region of interest" description="Disordered" evidence="4">
    <location>
        <begin position="1"/>
        <end position="28"/>
    </location>
</feature>
<keyword evidence="7" id="KW-1185">Reference proteome</keyword>